<keyword evidence="5 9" id="KW-0472">Membrane</keyword>
<dbReference type="FunFam" id="1.20.1070.10:FF:000291">
    <property type="entry name" value="Predicted protein"/>
    <property type="match status" value="1"/>
</dbReference>
<evidence type="ECO:0000313" key="11">
    <source>
        <dbReference type="EMBL" id="EDO33446.1"/>
    </source>
</evidence>
<dbReference type="EMBL" id="DS469773">
    <property type="protein sequence ID" value="EDO33446.1"/>
    <property type="molecule type" value="Genomic_DNA"/>
</dbReference>
<keyword evidence="7 8" id="KW-0807">Transducer</keyword>
<protein>
    <recommendedName>
        <fullName evidence="10">G-protein coupled receptors family 1 profile domain-containing protein</fullName>
    </recommendedName>
</protein>
<keyword evidence="12" id="KW-1185">Reference proteome</keyword>
<evidence type="ECO:0000259" key="10">
    <source>
        <dbReference type="PROSITE" id="PS50262"/>
    </source>
</evidence>
<dbReference type="PANTHER" id="PTHR45695">
    <property type="entry name" value="LEUCOKININ RECEPTOR-RELATED"/>
    <property type="match status" value="1"/>
</dbReference>
<feature type="non-terminal residue" evidence="11">
    <location>
        <position position="1"/>
    </location>
</feature>
<comment type="subcellular location">
    <subcellularLocation>
        <location evidence="1">Membrane</location>
        <topology evidence="1">Multi-pass membrane protein</topology>
    </subcellularLocation>
</comment>
<sequence length="247" mass="27653">IITKAVCTGLVSLVAILGNILVISAVFHVKRMRTVTNYLIVNLAVAELLYILVAMPPFFVEIFSLYNWCMSTYTRGVYFCKIVNFGQYLLVPVSVLTLACIAADRFFAIVVPLKRVLTKRVFYWLVPGIWVVSAGLAAPVLYAYRVVEWGGHLMCSEEWGEGGIAQHASRIYTSMLFVVAYCVPFAVMATMYTVICRKLWLRKVPGSQSAKKSSKAVESRKKVVKMLITVFVVFVACWLPVQVLALM</sequence>
<feature type="transmembrane region" description="Helical" evidence="9">
    <location>
        <begin position="88"/>
        <end position="110"/>
    </location>
</feature>
<dbReference type="Gene3D" id="1.20.1070.10">
    <property type="entry name" value="Rhodopsin 7-helix transmembrane proteins"/>
    <property type="match status" value="1"/>
</dbReference>
<dbReference type="HOGENOM" id="CLU_009579_6_0_1"/>
<dbReference type="PROSITE" id="PS50262">
    <property type="entry name" value="G_PROTEIN_RECEP_F1_2"/>
    <property type="match status" value="1"/>
</dbReference>
<keyword evidence="3 9" id="KW-1133">Transmembrane helix</keyword>
<evidence type="ECO:0000256" key="8">
    <source>
        <dbReference type="RuleBase" id="RU000688"/>
    </source>
</evidence>
<gene>
    <name evidence="11" type="ORF">NEMVEDRAFT_v1g129540</name>
</gene>
<dbReference type="GO" id="GO:0004930">
    <property type="term" value="F:G protein-coupled receptor activity"/>
    <property type="evidence" value="ECO:0000318"/>
    <property type="project" value="GO_Central"/>
</dbReference>
<accession>A7SS83</accession>
<comment type="similarity">
    <text evidence="8">Belongs to the G-protein coupled receptor 1 family.</text>
</comment>
<dbReference type="SUPFAM" id="SSF81321">
    <property type="entry name" value="Family A G protein-coupled receptor-like"/>
    <property type="match status" value="1"/>
</dbReference>
<evidence type="ECO:0000256" key="9">
    <source>
        <dbReference type="SAM" id="Phobius"/>
    </source>
</evidence>
<feature type="non-terminal residue" evidence="11">
    <location>
        <position position="247"/>
    </location>
</feature>
<dbReference type="GO" id="GO:0007186">
    <property type="term" value="P:G protein-coupled receptor signaling pathway"/>
    <property type="evidence" value="ECO:0000318"/>
    <property type="project" value="GO_Central"/>
</dbReference>
<dbReference type="eggNOG" id="KOG3656">
    <property type="taxonomic scope" value="Eukaryota"/>
</dbReference>
<reference evidence="11 12" key="1">
    <citation type="journal article" date="2007" name="Science">
        <title>Sea anemone genome reveals ancestral eumetazoan gene repertoire and genomic organization.</title>
        <authorList>
            <person name="Putnam N.H."/>
            <person name="Srivastava M."/>
            <person name="Hellsten U."/>
            <person name="Dirks B."/>
            <person name="Chapman J."/>
            <person name="Salamov A."/>
            <person name="Terry A."/>
            <person name="Shapiro H."/>
            <person name="Lindquist E."/>
            <person name="Kapitonov V.V."/>
            <person name="Jurka J."/>
            <person name="Genikhovich G."/>
            <person name="Grigoriev I.V."/>
            <person name="Lucas S.M."/>
            <person name="Steele R.E."/>
            <person name="Finnerty J.R."/>
            <person name="Technau U."/>
            <person name="Martindale M.Q."/>
            <person name="Rokhsar D.S."/>
        </authorList>
    </citation>
    <scope>NUCLEOTIDE SEQUENCE [LARGE SCALE GENOMIC DNA]</scope>
    <source>
        <strain evidence="12">CH2 X CH6</strain>
    </source>
</reference>
<dbReference type="Pfam" id="PF00001">
    <property type="entry name" value="7tm_1"/>
    <property type="match status" value="1"/>
</dbReference>
<dbReference type="InterPro" id="IPR000276">
    <property type="entry name" value="GPCR_Rhodpsn"/>
</dbReference>
<keyword evidence="6 8" id="KW-0675">Receptor</keyword>
<feature type="domain" description="G-protein coupled receptors family 1 profile" evidence="10">
    <location>
        <begin position="18"/>
        <end position="247"/>
    </location>
</feature>
<evidence type="ECO:0000313" key="12">
    <source>
        <dbReference type="Proteomes" id="UP000001593"/>
    </source>
</evidence>
<feature type="transmembrane region" description="Helical" evidence="9">
    <location>
        <begin position="223"/>
        <end position="241"/>
    </location>
</feature>
<evidence type="ECO:0000256" key="4">
    <source>
        <dbReference type="ARBA" id="ARBA00023040"/>
    </source>
</evidence>
<dbReference type="GO" id="GO:0005886">
    <property type="term" value="C:plasma membrane"/>
    <property type="evidence" value="ECO:0000318"/>
    <property type="project" value="GO_Central"/>
</dbReference>
<dbReference type="STRING" id="45351.A7SS83"/>
<evidence type="ECO:0000256" key="5">
    <source>
        <dbReference type="ARBA" id="ARBA00023136"/>
    </source>
</evidence>
<organism evidence="11 12">
    <name type="scientific">Nematostella vectensis</name>
    <name type="common">Starlet sea anemone</name>
    <dbReference type="NCBI Taxonomy" id="45351"/>
    <lineage>
        <taxon>Eukaryota</taxon>
        <taxon>Metazoa</taxon>
        <taxon>Cnidaria</taxon>
        <taxon>Anthozoa</taxon>
        <taxon>Hexacorallia</taxon>
        <taxon>Actiniaria</taxon>
        <taxon>Edwardsiidae</taxon>
        <taxon>Nematostella</taxon>
    </lineage>
</organism>
<name>A7SS83_NEMVE</name>
<dbReference type="PANTHER" id="PTHR45695:SF9">
    <property type="entry name" value="LEUCOKININ RECEPTOR"/>
    <property type="match status" value="1"/>
</dbReference>
<evidence type="ECO:0000256" key="2">
    <source>
        <dbReference type="ARBA" id="ARBA00022692"/>
    </source>
</evidence>
<feature type="transmembrane region" description="Helical" evidence="9">
    <location>
        <begin position="6"/>
        <end position="27"/>
    </location>
</feature>
<dbReference type="InParanoid" id="A7SS83"/>
<dbReference type="Proteomes" id="UP000001593">
    <property type="component" value="Unassembled WGS sequence"/>
</dbReference>
<dbReference type="PhylomeDB" id="A7SS83"/>
<proteinExistence type="inferred from homology"/>
<dbReference type="PROSITE" id="PS00237">
    <property type="entry name" value="G_PROTEIN_RECEP_F1_1"/>
    <property type="match status" value="1"/>
</dbReference>
<feature type="transmembrane region" description="Helical" evidence="9">
    <location>
        <begin position="39"/>
        <end position="68"/>
    </location>
</feature>
<evidence type="ECO:0000256" key="6">
    <source>
        <dbReference type="ARBA" id="ARBA00023170"/>
    </source>
</evidence>
<evidence type="ECO:0000256" key="1">
    <source>
        <dbReference type="ARBA" id="ARBA00004141"/>
    </source>
</evidence>
<dbReference type="PRINTS" id="PR00237">
    <property type="entry name" value="GPCRRHODOPSN"/>
</dbReference>
<evidence type="ECO:0000256" key="3">
    <source>
        <dbReference type="ARBA" id="ARBA00022989"/>
    </source>
</evidence>
<keyword evidence="4 8" id="KW-0297">G-protein coupled receptor</keyword>
<keyword evidence="2 8" id="KW-0812">Transmembrane</keyword>
<dbReference type="AlphaFoldDB" id="A7SS83"/>
<feature type="transmembrane region" description="Helical" evidence="9">
    <location>
        <begin position="122"/>
        <end position="144"/>
    </location>
</feature>
<dbReference type="InterPro" id="IPR017452">
    <property type="entry name" value="GPCR_Rhodpsn_7TM"/>
</dbReference>
<feature type="transmembrane region" description="Helical" evidence="9">
    <location>
        <begin position="171"/>
        <end position="195"/>
    </location>
</feature>
<evidence type="ECO:0000256" key="7">
    <source>
        <dbReference type="ARBA" id="ARBA00023224"/>
    </source>
</evidence>